<proteinExistence type="predicted"/>
<name>A0ABS3YHH1_9BACT</name>
<dbReference type="PROSITE" id="PS51257">
    <property type="entry name" value="PROKAR_LIPOPROTEIN"/>
    <property type="match status" value="1"/>
</dbReference>
<sequence length="248" mass="28100">MKRCLIPIGFALIATACQQPPAVRQIQDSIHTDPTTADTADVVAEPTERDTVTIAGVLYNIIDISQAEFEAVPGYRPLPENEKENIARYAGKIFRSGDSLMLKLENDSMVVLKTNRSDNEDYADYHFLDYMPALKAYLVYVEGYEYFAYLLVDANMGRVTNTIGVPQLSPDKKMFVSSNEDLVAAFTTNGFELFRMGTDSLELVQERQPEKWGPVIIKWKDARSFVGHFNELDEEINRIGRYVKLVPR</sequence>
<reference evidence="2" key="1">
    <citation type="submission" date="2021-03" db="EMBL/GenBank/DDBJ databases">
        <title>Assistant Professor.</title>
        <authorList>
            <person name="Huq M.A."/>
        </authorList>
    </citation>
    <scope>NUCLEOTIDE SEQUENCE [LARGE SCALE GENOMIC DNA]</scope>
    <source>
        <strain evidence="2">MAH-28</strain>
    </source>
</reference>
<organism evidence="1 2">
    <name type="scientific">Chitinophaga chungangae</name>
    <dbReference type="NCBI Taxonomy" id="2821488"/>
    <lineage>
        <taxon>Bacteria</taxon>
        <taxon>Pseudomonadati</taxon>
        <taxon>Bacteroidota</taxon>
        <taxon>Chitinophagia</taxon>
        <taxon>Chitinophagales</taxon>
        <taxon>Chitinophagaceae</taxon>
        <taxon>Chitinophaga</taxon>
    </lineage>
</organism>
<keyword evidence="2" id="KW-1185">Reference proteome</keyword>
<dbReference type="Proteomes" id="UP000679126">
    <property type="component" value="Unassembled WGS sequence"/>
</dbReference>
<gene>
    <name evidence="1" type="ORF">J7I43_15990</name>
</gene>
<comment type="caution">
    <text evidence="1">The sequence shown here is derived from an EMBL/GenBank/DDBJ whole genome shotgun (WGS) entry which is preliminary data.</text>
</comment>
<evidence type="ECO:0000313" key="1">
    <source>
        <dbReference type="EMBL" id="MBO9153728.1"/>
    </source>
</evidence>
<evidence type="ECO:0008006" key="3">
    <source>
        <dbReference type="Google" id="ProtNLM"/>
    </source>
</evidence>
<dbReference type="RefSeq" id="WP_209146849.1">
    <property type="nucleotide sequence ID" value="NZ_JAGHKP010000003.1"/>
</dbReference>
<dbReference type="EMBL" id="JAGHKP010000003">
    <property type="protein sequence ID" value="MBO9153728.1"/>
    <property type="molecule type" value="Genomic_DNA"/>
</dbReference>
<protein>
    <recommendedName>
        <fullName evidence="3">Lipoprotein</fullName>
    </recommendedName>
</protein>
<accession>A0ABS3YHH1</accession>
<evidence type="ECO:0000313" key="2">
    <source>
        <dbReference type="Proteomes" id="UP000679126"/>
    </source>
</evidence>